<reference evidence="1 2" key="2">
    <citation type="journal article" date="2011" name="Stand. Genomic Sci.">
        <title>Complete genome sequence of Leadbetterella byssophila type strain (4M15).</title>
        <authorList>
            <person name="Abt B."/>
            <person name="Teshima H."/>
            <person name="Lucas S."/>
            <person name="Lapidus A."/>
            <person name="Del Rio T.G."/>
            <person name="Nolan M."/>
            <person name="Tice H."/>
            <person name="Cheng J.F."/>
            <person name="Pitluck S."/>
            <person name="Liolios K."/>
            <person name="Pagani I."/>
            <person name="Ivanova N."/>
            <person name="Mavromatis K."/>
            <person name="Pati A."/>
            <person name="Tapia R."/>
            <person name="Han C."/>
            <person name="Goodwin L."/>
            <person name="Chen A."/>
            <person name="Palaniappan K."/>
            <person name="Land M."/>
            <person name="Hauser L."/>
            <person name="Chang Y.J."/>
            <person name="Jeffries C.D."/>
            <person name="Rohde M."/>
            <person name="Goker M."/>
            <person name="Tindall B.J."/>
            <person name="Detter J.C."/>
            <person name="Woyke T."/>
            <person name="Bristow J."/>
            <person name="Eisen J.A."/>
            <person name="Markowitz V."/>
            <person name="Hugenholtz P."/>
            <person name="Klenk H.P."/>
            <person name="Kyrpides N.C."/>
        </authorList>
    </citation>
    <scope>NUCLEOTIDE SEQUENCE [LARGE SCALE GENOMIC DNA]</scope>
    <source>
        <strain evidence="2">DSM 17132 / JCM 16389 / KACC 11308 / NBRC 106382 / 4M15</strain>
    </source>
</reference>
<gene>
    <name evidence="1" type="ordered locus">Lbys_1209</name>
</gene>
<keyword evidence="2" id="KW-1185">Reference proteome</keyword>
<dbReference type="InterPro" id="IPR013785">
    <property type="entry name" value="Aldolase_TIM"/>
</dbReference>
<accession>E4RU95</accession>
<dbReference type="EMBL" id="CP002305">
    <property type="protein sequence ID" value="ADQ16929.1"/>
    <property type="molecule type" value="Genomic_DNA"/>
</dbReference>
<dbReference type="HOGENOM" id="CLU_112920_0_0_10"/>
<dbReference type="RefSeq" id="WP_013407979.1">
    <property type="nucleotide sequence ID" value="NC_014655.1"/>
</dbReference>
<name>E4RU95_LEAB4</name>
<evidence type="ECO:0000313" key="1">
    <source>
        <dbReference type="EMBL" id="ADQ16929.1"/>
    </source>
</evidence>
<protein>
    <submittedName>
        <fullName evidence="1">N-(5'phosphoribosyl)anthranilate isomerase (PRAI)</fullName>
    </submittedName>
</protein>
<evidence type="ECO:0000313" key="2">
    <source>
        <dbReference type="Proteomes" id="UP000007435"/>
    </source>
</evidence>
<dbReference type="KEGG" id="lby:Lbys_1209"/>
<dbReference type="Proteomes" id="UP000007435">
    <property type="component" value="Chromosome"/>
</dbReference>
<organism evidence="1 2">
    <name type="scientific">Leadbetterella byssophila (strain DSM 17132 / JCM 16389 / KACC 11308 / NBRC 106382 / 4M15)</name>
    <dbReference type="NCBI Taxonomy" id="649349"/>
    <lineage>
        <taxon>Bacteria</taxon>
        <taxon>Pseudomonadati</taxon>
        <taxon>Bacteroidota</taxon>
        <taxon>Cytophagia</taxon>
        <taxon>Cytophagales</taxon>
        <taxon>Leadbetterellaceae</taxon>
        <taxon>Leadbetterella</taxon>
    </lineage>
</organism>
<dbReference type="STRING" id="649349.Lbys_1209"/>
<proteinExistence type="predicted"/>
<dbReference type="eggNOG" id="COG0135">
    <property type="taxonomic scope" value="Bacteria"/>
</dbReference>
<reference key="1">
    <citation type="submission" date="2010-11" db="EMBL/GenBank/DDBJ databases">
        <title>The complete genome of Leadbetterella byssophila DSM 17132.</title>
        <authorList>
            <consortium name="US DOE Joint Genome Institute (JGI-PGF)"/>
            <person name="Lucas S."/>
            <person name="Copeland A."/>
            <person name="Lapidus A."/>
            <person name="Glavina del Rio T."/>
            <person name="Dalin E."/>
            <person name="Tice H."/>
            <person name="Bruce D."/>
            <person name="Goodwin L."/>
            <person name="Pitluck S."/>
            <person name="Kyrpides N."/>
            <person name="Mavromatis K."/>
            <person name="Ivanova N."/>
            <person name="Teshima H."/>
            <person name="Brettin T."/>
            <person name="Detter J.C."/>
            <person name="Han C."/>
            <person name="Tapia R."/>
            <person name="Land M."/>
            <person name="Hauser L."/>
            <person name="Markowitz V."/>
            <person name="Cheng J.-F."/>
            <person name="Hugenholtz P."/>
            <person name="Woyke T."/>
            <person name="Wu D."/>
            <person name="Tindall B."/>
            <person name="Pomrenke H.G."/>
            <person name="Brambilla E."/>
            <person name="Klenk H.-P."/>
            <person name="Eisen J.A."/>
        </authorList>
    </citation>
    <scope>NUCLEOTIDE SEQUENCE [LARGE SCALE GENOMIC DNA]</scope>
    <source>
        <strain>DSM 17132</strain>
    </source>
</reference>
<dbReference type="Gene3D" id="3.20.20.70">
    <property type="entry name" value="Aldolase class I"/>
    <property type="match status" value="1"/>
</dbReference>
<dbReference type="GO" id="GO:0016853">
    <property type="term" value="F:isomerase activity"/>
    <property type="evidence" value="ECO:0007669"/>
    <property type="project" value="UniProtKB-KW"/>
</dbReference>
<keyword evidence="1" id="KW-0413">Isomerase</keyword>
<dbReference type="AlphaFoldDB" id="E4RU95"/>
<dbReference type="OrthoDB" id="941905at2"/>
<sequence>MLNKRILVKSVTNLSEARYCAGMFVDFISFELNENNPYFIPKKNFDEIRGWLSGVKILGSFEGGDAEQINEKIKEYDLDGFILAEDQSDLLAAVQVPLIIQEYSKSPLPYLPQDSILLWTGEGLPTERTSSEILLGFDFKRVTENDSSADGYAFLGSFEKQVGENSYDELMEALEYIEENY</sequence>